<evidence type="ECO:0000313" key="5">
    <source>
        <dbReference type="Proteomes" id="UP001353858"/>
    </source>
</evidence>
<dbReference type="GO" id="GO:0005737">
    <property type="term" value="C:cytoplasm"/>
    <property type="evidence" value="ECO:0007669"/>
    <property type="project" value="TreeGrafter"/>
</dbReference>
<evidence type="ECO:0000256" key="1">
    <source>
        <dbReference type="ARBA" id="ARBA00005298"/>
    </source>
</evidence>
<dbReference type="Pfam" id="PF02752">
    <property type="entry name" value="Arrestin_C"/>
    <property type="match status" value="1"/>
</dbReference>
<accession>A0AAN7SNM9</accession>
<dbReference type="PANTHER" id="PTHR11188">
    <property type="entry name" value="ARRESTIN DOMAIN CONTAINING PROTEIN"/>
    <property type="match status" value="1"/>
</dbReference>
<dbReference type="SMART" id="SM01017">
    <property type="entry name" value="Arrestin_C"/>
    <property type="match status" value="1"/>
</dbReference>
<dbReference type="Proteomes" id="UP001353858">
    <property type="component" value="Unassembled WGS sequence"/>
</dbReference>
<keyword evidence="2" id="KW-0716">Sensory transduction</keyword>
<dbReference type="InterPro" id="IPR011021">
    <property type="entry name" value="Arrestin-like_N"/>
</dbReference>
<comment type="similarity">
    <text evidence="1">Belongs to the arrestin family.</text>
</comment>
<dbReference type="InterPro" id="IPR014756">
    <property type="entry name" value="Ig_E-set"/>
</dbReference>
<dbReference type="SUPFAM" id="SSF81296">
    <property type="entry name" value="E set domains"/>
    <property type="match status" value="2"/>
</dbReference>
<evidence type="ECO:0000259" key="3">
    <source>
        <dbReference type="SMART" id="SM01017"/>
    </source>
</evidence>
<dbReference type="InterPro" id="IPR014752">
    <property type="entry name" value="Arrestin-like_C"/>
</dbReference>
<dbReference type="GO" id="GO:0015031">
    <property type="term" value="P:protein transport"/>
    <property type="evidence" value="ECO:0007669"/>
    <property type="project" value="TreeGrafter"/>
</dbReference>
<comment type="caution">
    <text evidence="4">The sequence shown here is derived from an EMBL/GenBank/DDBJ whole genome shotgun (WGS) entry which is preliminary data.</text>
</comment>
<proteinExistence type="inferred from homology"/>
<keyword evidence="5" id="KW-1185">Reference proteome</keyword>
<dbReference type="Gene3D" id="2.60.40.640">
    <property type="match status" value="2"/>
</dbReference>
<dbReference type="EMBL" id="JARPUR010000004">
    <property type="protein sequence ID" value="KAK4878698.1"/>
    <property type="molecule type" value="Genomic_DNA"/>
</dbReference>
<name>A0AAN7SNM9_9COLE</name>
<evidence type="ECO:0000256" key="2">
    <source>
        <dbReference type="ARBA" id="ARBA00022606"/>
    </source>
</evidence>
<dbReference type="InterPro" id="IPR050357">
    <property type="entry name" value="Arrestin_domain-protein"/>
</dbReference>
<sequence length="293" mass="32899">MKEGCEILLEKTTYSPGEVITGTLQCTFFSEHKVKGVRVIFFGDANVNWSAGKYVNYEDEKQFLKSDLVVLASETTFQPGTYNYPIVFTLPAHLPSSLEAKYGSIKYKIEAIISRPWAIDYETKKTFEVFSFHKLQESLPNNPVKVTEEEVPTSFFKKQTGPVTIAVELPQNAYAQNEVISFEATINNESSISVKKVRFQLIQGYQFHVGKESTEQITRVSKAFVVIDCTVPSGTQMSKTLELKVPGDMPIALMGDCELITAFWKLRGKVRLPFPHSNFVIDVPLVIGAYSLP</sequence>
<dbReference type="PANTHER" id="PTHR11188:SF176">
    <property type="entry name" value="ARRESTIN DOMAIN-CONTAINING PROTEIN 1"/>
    <property type="match status" value="1"/>
</dbReference>
<evidence type="ECO:0000313" key="4">
    <source>
        <dbReference type="EMBL" id="KAK4878698.1"/>
    </source>
</evidence>
<reference evidence="5" key="1">
    <citation type="submission" date="2023-01" db="EMBL/GenBank/DDBJ databases">
        <title>Key to firefly adult light organ development and bioluminescence: homeobox transcription factors regulate luciferase expression and transportation to peroxisome.</title>
        <authorList>
            <person name="Fu X."/>
        </authorList>
    </citation>
    <scope>NUCLEOTIDE SEQUENCE [LARGE SCALE GENOMIC DNA]</scope>
</reference>
<dbReference type="AlphaFoldDB" id="A0AAN7SNM9"/>
<dbReference type="InterPro" id="IPR011022">
    <property type="entry name" value="Arrestin_C-like"/>
</dbReference>
<gene>
    <name evidence="4" type="ORF">RN001_011204</name>
</gene>
<organism evidence="4 5">
    <name type="scientific">Aquatica leii</name>
    <dbReference type="NCBI Taxonomy" id="1421715"/>
    <lineage>
        <taxon>Eukaryota</taxon>
        <taxon>Metazoa</taxon>
        <taxon>Ecdysozoa</taxon>
        <taxon>Arthropoda</taxon>
        <taxon>Hexapoda</taxon>
        <taxon>Insecta</taxon>
        <taxon>Pterygota</taxon>
        <taxon>Neoptera</taxon>
        <taxon>Endopterygota</taxon>
        <taxon>Coleoptera</taxon>
        <taxon>Polyphaga</taxon>
        <taxon>Elateriformia</taxon>
        <taxon>Elateroidea</taxon>
        <taxon>Lampyridae</taxon>
        <taxon>Luciolinae</taxon>
        <taxon>Aquatica</taxon>
    </lineage>
</organism>
<protein>
    <recommendedName>
        <fullName evidence="3">Arrestin C-terminal-like domain-containing protein</fullName>
    </recommendedName>
</protein>
<feature type="domain" description="Arrestin C-terminal-like" evidence="3">
    <location>
        <begin position="159"/>
        <end position="292"/>
    </location>
</feature>
<dbReference type="Pfam" id="PF00339">
    <property type="entry name" value="Arrestin_N"/>
    <property type="match status" value="1"/>
</dbReference>